<dbReference type="AlphaFoldDB" id="A0A2N8KUW6"/>
<dbReference type="OrthoDB" id="5769605at2"/>
<feature type="chain" id="PRO_5014905849" description="Cell envelope biogenesis protein TolA" evidence="1">
    <location>
        <begin position="33"/>
        <end position="189"/>
    </location>
</feature>
<sequence length="189" mass="20140">MKKLNTSIASSLFQHSALGLLLAALPLSSAWAMSKAENADARSRIESSYKTDRAACNAMAHNAKDICIEEAKAKEKVALAEQEFAFSGTLADQRKVGVAKAESAYAVAKERCDDKSGNDKDVCVKEAKAVETKALADLTLAKKVGEAVTEAKDDKRDANYKVATEKCDAMAGTAKDNCVAQAKLKYGKS</sequence>
<dbReference type="RefSeq" id="WP_102767138.1">
    <property type="nucleotide sequence ID" value="NZ_CP124551.1"/>
</dbReference>
<evidence type="ECO:0000313" key="3">
    <source>
        <dbReference type="Proteomes" id="UP000235916"/>
    </source>
</evidence>
<evidence type="ECO:0000256" key="1">
    <source>
        <dbReference type="SAM" id="SignalP"/>
    </source>
</evidence>
<proteinExistence type="predicted"/>
<comment type="caution">
    <text evidence="2">The sequence shown here is derived from an EMBL/GenBank/DDBJ whole genome shotgun (WGS) entry which is preliminary data.</text>
</comment>
<feature type="signal peptide" evidence="1">
    <location>
        <begin position="1"/>
        <end position="32"/>
    </location>
</feature>
<dbReference type="Proteomes" id="UP000235916">
    <property type="component" value="Unassembled WGS sequence"/>
</dbReference>
<reference evidence="2 3" key="1">
    <citation type="submission" date="2018-01" db="EMBL/GenBank/DDBJ databases">
        <title>Draft genome sequence of Paucibacter aquatile CR182 isolated from freshwater of the Nakdong River.</title>
        <authorList>
            <person name="Choi A."/>
            <person name="Chung E.J."/>
        </authorList>
    </citation>
    <scope>NUCLEOTIDE SEQUENCE [LARGE SCALE GENOMIC DNA]</scope>
    <source>
        <strain evidence="2 3">CR182</strain>
    </source>
</reference>
<dbReference type="EMBL" id="POSP01000003">
    <property type="protein sequence ID" value="PND37220.1"/>
    <property type="molecule type" value="Genomic_DNA"/>
</dbReference>
<gene>
    <name evidence="2" type="ORF">C1O66_06530</name>
</gene>
<protein>
    <recommendedName>
        <fullName evidence="4">Cell envelope biogenesis protein TolA</fullName>
    </recommendedName>
</protein>
<organism evidence="2 3">
    <name type="scientific">Kinneretia aquatilis</name>
    <dbReference type="NCBI Taxonomy" id="2070761"/>
    <lineage>
        <taxon>Bacteria</taxon>
        <taxon>Pseudomonadati</taxon>
        <taxon>Pseudomonadota</taxon>
        <taxon>Betaproteobacteria</taxon>
        <taxon>Burkholderiales</taxon>
        <taxon>Sphaerotilaceae</taxon>
        <taxon>Roseateles</taxon>
    </lineage>
</organism>
<keyword evidence="3" id="KW-1185">Reference proteome</keyword>
<evidence type="ECO:0000313" key="2">
    <source>
        <dbReference type="EMBL" id="PND37220.1"/>
    </source>
</evidence>
<evidence type="ECO:0008006" key="4">
    <source>
        <dbReference type="Google" id="ProtNLM"/>
    </source>
</evidence>
<accession>A0A2N8KUW6</accession>
<keyword evidence="1" id="KW-0732">Signal</keyword>
<name>A0A2N8KUW6_9BURK</name>